<organism evidence="9 10">
    <name type="scientific">Streptomyces vulcanius</name>
    <dbReference type="NCBI Taxonomy" id="1441876"/>
    <lineage>
        <taxon>Bacteria</taxon>
        <taxon>Bacillati</taxon>
        <taxon>Actinomycetota</taxon>
        <taxon>Actinomycetes</taxon>
        <taxon>Kitasatosporales</taxon>
        <taxon>Streptomycetaceae</taxon>
        <taxon>Streptomyces</taxon>
    </lineage>
</organism>
<evidence type="ECO:0000256" key="4">
    <source>
        <dbReference type="ARBA" id="ARBA00022840"/>
    </source>
</evidence>
<dbReference type="Gene3D" id="3.30.200.20">
    <property type="entry name" value="Phosphorylase Kinase, domain 1"/>
    <property type="match status" value="1"/>
</dbReference>
<keyword evidence="10" id="KW-1185">Reference proteome</keyword>
<name>A0ABV9B654_9ACTN</name>
<feature type="compositionally biased region" description="Low complexity" evidence="6">
    <location>
        <begin position="348"/>
        <end position="375"/>
    </location>
</feature>
<dbReference type="CDD" id="cd14014">
    <property type="entry name" value="STKc_PknB_like"/>
    <property type="match status" value="1"/>
</dbReference>
<keyword evidence="7" id="KW-0812">Transmembrane</keyword>
<dbReference type="GO" id="GO:0004674">
    <property type="term" value="F:protein serine/threonine kinase activity"/>
    <property type="evidence" value="ECO:0007669"/>
    <property type="project" value="UniProtKB-EC"/>
</dbReference>
<evidence type="ECO:0000256" key="1">
    <source>
        <dbReference type="ARBA" id="ARBA00022679"/>
    </source>
</evidence>
<evidence type="ECO:0000313" key="9">
    <source>
        <dbReference type="EMBL" id="MFC4507195.1"/>
    </source>
</evidence>
<protein>
    <submittedName>
        <fullName evidence="9">Serine/threonine-protein kinase</fullName>
        <ecNumber evidence="9">2.7.11.1</ecNumber>
    </submittedName>
</protein>
<dbReference type="RefSeq" id="WP_381185391.1">
    <property type="nucleotide sequence ID" value="NZ_JBHSFK010000052.1"/>
</dbReference>
<dbReference type="SUPFAM" id="SSF56112">
    <property type="entry name" value="Protein kinase-like (PK-like)"/>
    <property type="match status" value="1"/>
</dbReference>
<dbReference type="PROSITE" id="PS00108">
    <property type="entry name" value="PROTEIN_KINASE_ST"/>
    <property type="match status" value="1"/>
</dbReference>
<dbReference type="InterPro" id="IPR011009">
    <property type="entry name" value="Kinase-like_dom_sf"/>
</dbReference>
<feature type="region of interest" description="Disordered" evidence="6">
    <location>
        <begin position="339"/>
        <end position="387"/>
    </location>
</feature>
<evidence type="ECO:0000256" key="6">
    <source>
        <dbReference type="SAM" id="MobiDB-lite"/>
    </source>
</evidence>
<dbReference type="InterPro" id="IPR008271">
    <property type="entry name" value="Ser/Thr_kinase_AS"/>
</dbReference>
<keyword evidence="7" id="KW-0472">Membrane</keyword>
<dbReference type="Gene3D" id="1.10.510.10">
    <property type="entry name" value="Transferase(Phosphotransferase) domain 1"/>
    <property type="match status" value="1"/>
</dbReference>
<evidence type="ECO:0000256" key="3">
    <source>
        <dbReference type="ARBA" id="ARBA00022777"/>
    </source>
</evidence>
<accession>A0ABV9B654</accession>
<evidence type="ECO:0000259" key="8">
    <source>
        <dbReference type="PROSITE" id="PS50011"/>
    </source>
</evidence>
<dbReference type="PANTHER" id="PTHR43289:SF34">
    <property type="entry name" value="SERINE_THREONINE-PROTEIN KINASE YBDM-RELATED"/>
    <property type="match status" value="1"/>
</dbReference>
<keyword evidence="1 9" id="KW-0808">Transferase</keyword>
<dbReference type="PROSITE" id="PS00107">
    <property type="entry name" value="PROTEIN_KINASE_ATP"/>
    <property type="match status" value="1"/>
</dbReference>
<evidence type="ECO:0000256" key="2">
    <source>
        <dbReference type="ARBA" id="ARBA00022741"/>
    </source>
</evidence>
<feature type="transmembrane region" description="Helical" evidence="7">
    <location>
        <begin position="316"/>
        <end position="338"/>
    </location>
</feature>
<dbReference type="SMART" id="SM00220">
    <property type="entry name" value="S_TKc"/>
    <property type="match status" value="1"/>
</dbReference>
<dbReference type="InterPro" id="IPR017441">
    <property type="entry name" value="Protein_kinase_ATP_BS"/>
</dbReference>
<dbReference type="Pfam" id="PF00069">
    <property type="entry name" value="Pkinase"/>
    <property type="match status" value="1"/>
</dbReference>
<dbReference type="PANTHER" id="PTHR43289">
    <property type="entry name" value="MITOGEN-ACTIVATED PROTEIN KINASE KINASE KINASE 20-RELATED"/>
    <property type="match status" value="1"/>
</dbReference>
<dbReference type="PROSITE" id="PS50011">
    <property type="entry name" value="PROTEIN_KINASE_DOM"/>
    <property type="match status" value="1"/>
</dbReference>
<keyword evidence="7" id="KW-1133">Transmembrane helix</keyword>
<evidence type="ECO:0000256" key="5">
    <source>
        <dbReference type="PROSITE-ProRule" id="PRU10141"/>
    </source>
</evidence>
<proteinExistence type="predicted"/>
<reference evidence="10" key="1">
    <citation type="journal article" date="2019" name="Int. J. Syst. Evol. Microbiol.">
        <title>The Global Catalogue of Microorganisms (GCM) 10K type strain sequencing project: providing services to taxonomists for standard genome sequencing and annotation.</title>
        <authorList>
            <consortium name="The Broad Institute Genomics Platform"/>
            <consortium name="The Broad Institute Genome Sequencing Center for Infectious Disease"/>
            <person name="Wu L."/>
            <person name="Ma J."/>
        </authorList>
    </citation>
    <scope>NUCLEOTIDE SEQUENCE [LARGE SCALE GENOMIC DNA]</scope>
    <source>
        <strain evidence="10">CGMCC 4.7177</strain>
    </source>
</reference>
<sequence>MSAEGANQVFRPLVAGDPATIAGYRISARLGEGGMGTVYLSYTPGGRPVAIKVIRPDLAGDPEFRRRFTQEVQAAQRVQGLYTAPVIDSDTEGERPWLATAYVAGPSLHAAVSRHGSLPVPAVALAVAGIAEALQAIHGADIVHRDLKPSNVLLAADGPRVIDFGIARAADATSLTRSGAIVGTPAFMTPEQASGAACAPATDIFALGQVAVYAATGTPAFGEGTSHAVLYRIVHEAPDLADLPDELNELVTRCLAKDPSARPTPAEIIDLCQRASPQTELRRPDGWLPPAVAADIDRHTAALVPPPQQLRNRGRIALAVAAVLVAGLAGVGITAMLGDGGGDSQDGPNTSKRPSRTSSSPSNSPETAPSSSPETTTPPDPNPVQYKVDLPRDYSLRFADDPPKPIEGGLYDEWADFGITLDGDEFHTNNAMVLLINSQVGSLKTCRAETRYAEFIPLSSVSKGTQICVTAGTGHIGLITIRGFSPENAPNQYVTLDLTIWRNAAEPVGDS</sequence>
<evidence type="ECO:0000256" key="7">
    <source>
        <dbReference type="SAM" id="Phobius"/>
    </source>
</evidence>
<dbReference type="InterPro" id="IPR000719">
    <property type="entry name" value="Prot_kinase_dom"/>
</dbReference>
<keyword evidence="3 9" id="KW-0418">Kinase</keyword>
<feature type="domain" description="Protein kinase" evidence="8">
    <location>
        <begin position="24"/>
        <end position="288"/>
    </location>
</feature>
<keyword evidence="2 5" id="KW-0547">Nucleotide-binding</keyword>
<dbReference type="EC" id="2.7.11.1" evidence="9"/>
<comment type="caution">
    <text evidence="9">The sequence shown here is derived from an EMBL/GenBank/DDBJ whole genome shotgun (WGS) entry which is preliminary data.</text>
</comment>
<feature type="binding site" evidence="5">
    <location>
        <position position="52"/>
    </location>
    <ligand>
        <name>ATP</name>
        <dbReference type="ChEBI" id="CHEBI:30616"/>
    </ligand>
</feature>
<dbReference type="Proteomes" id="UP001595839">
    <property type="component" value="Unassembled WGS sequence"/>
</dbReference>
<gene>
    <name evidence="9" type="ORF">ACFPIH_48595</name>
</gene>
<dbReference type="EMBL" id="JBHSFK010000052">
    <property type="protein sequence ID" value="MFC4507195.1"/>
    <property type="molecule type" value="Genomic_DNA"/>
</dbReference>
<keyword evidence="4 5" id="KW-0067">ATP-binding</keyword>
<evidence type="ECO:0000313" key="10">
    <source>
        <dbReference type="Proteomes" id="UP001595839"/>
    </source>
</evidence>